<comment type="subcellular location">
    <subcellularLocation>
        <location evidence="2">Cell membrane</location>
    </subcellularLocation>
    <subcellularLocation>
        <location evidence="1">Membrane</location>
        <topology evidence="1">Single-pass membrane protein</topology>
    </subcellularLocation>
</comment>
<dbReference type="NCBIfam" id="TIGR03423">
    <property type="entry name" value="pbp2_mrdA"/>
    <property type="match status" value="1"/>
</dbReference>
<dbReference type="PANTHER" id="PTHR30627">
    <property type="entry name" value="PEPTIDOGLYCAN D,D-TRANSPEPTIDASE"/>
    <property type="match status" value="1"/>
</dbReference>
<comment type="caution">
    <text evidence="18">The sequence shown here is derived from an EMBL/GenBank/DDBJ whole genome shotgun (WGS) entry which is preliminary data.</text>
</comment>
<evidence type="ECO:0000256" key="11">
    <source>
        <dbReference type="ARBA" id="ARBA00022989"/>
    </source>
</evidence>
<organism evidence="18 19">
    <name type="scientific">Halobacteriovorax vibrionivorans</name>
    <dbReference type="NCBI Taxonomy" id="2152716"/>
    <lineage>
        <taxon>Bacteria</taxon>
        <taxon>Pseudomonadati</taxon>
        <taxon>Bdellovibrionota</taxon>
        <taxon>Bacteriovoracia</taxon>
        <taxon>Bacteriovoracales</taxon>
        <taxon>Halobacteriovoraceae</taxon>
        <taxon>Halobacteriovorax</taxon>
    </lineage>
</organism>
<dbReference type="SUPFAM" id="SSF56601">
    <property type="entry name" value="beta-lactamase/transpeptidase-like"/>
    <property type="match status" value="1"/>
</dbReference>
<evidence type="ECO:0000256" key="3">
    <source>
        <dbReference type="ARBA" id="ARBA00022475"/>
    </source>
</evidence>
<evidence type="ECO:0000256" key="4">
    <source>
        <dbReference type="ARBA" id="ARBA00022519"/>
    </source>
</evidence>
<keyword evidence="10" id="KW-0573">Peptidoglycan synthesis</keyword>
<feature type="compositionally biased region" description="Basic and acidic residues" evidence="14">
    <location>
        <begin position="643"/>
        <end position="657"/>
    </location>
</feature>
<keyword evidence="5" id="KW-0121">Carboxypeptidase</keyword>
<reference evidence="19" key="1">
    <citation type="journal article" date="2019" name="Int. J. Syst. Evol. Microbiol.">
        <title>Halobacteriovorax valvorus sp. nov., a novel prokaryotic predator isolated from coastal seawater of China.</title>
        <authorList>
            <person name="Chen M.-X."/>
        </authorList>
    </citation>
    <scope>NUCLEOTIDE SEQUENCE [LARGE SCALE GENOMIC DNA]</scope>
    <source>
        <strain evidence="19">BL9</strain>
    </source>
</reference>
<keyword evidence="6" id="KW-0645">Protease</keyword>
<proteinExistence type="predicted"/>
<feature type="domain" description="Penicillin-binding protein transpeptidase" evidence="16">
    <location>
        <begin position="273"/>
        <end position="610"/>
    </location>
</feature>
<evidence type="ECO:0000256" key="10">
    <source>
        <dbReference type="ARBA" id="ARBA00022984"/>
    </source>
</evidence>
<keyword evidence="13" id="KW-0961">Cell wall biogenesis/degradation</keyword>
<keyword evidence="7 15" id="KW-0812">Transmembrane</keyword>
<dbReference type="InterPro" id="IPR005311">
    <property type="entry name" value="PBP_dimer"/>
</dbReference>
<keyword evidence="4" id="KW-0997">Cell inner membrane</keyword>
<dbReference type="Gene3D" id="3.90.1310.10">
    <property type="entry name" value="Penicillin-binding protein 2a (Domain 2)"/>
    <property type="match status" value="1"/>
</dbReference>
<evidence type="ECO:0000256" key="2">
    <source>
        <dbReference type="ARBA" id="ARBA00004236"/>
    </source>
</evidence>
<sequence length="669" mass="76770">MFAEEEVVRSHKTRADILFTLITLAFAIILIRLWYLQIYQGDLLYQYSIQNRLRKETVKAPRGMIFSRNNQLLVDNVPRFDLVIIPQYLTNKKETIKKLSKILEMDEKDIYKTLKKYRGQARYRPVRIKKNISNKEVAIVETENEKLPGVQVETFISREYRDKEVGSHLLGYIGEISQNQLPRYRKRDNIDYKLGDFIGQAGIEERFDRYLRGEDGYQIMEVDARGRMRRSIGTSNLLAGIQNKKARPGNNLRLTIDRDMQITAYKALEEKVGGVVAVDVRNGEVLTMVSRPSFDPGQFSKGLTSEYWNSLINNPDRPLRDRTIQDHYAPGSTFKTFTGIAALEEGIIKAKDEIMCGPRFRLGRRTYNDWKRSGHGITNLYKSLRRSVDVYYYKIAVELDIDILAKYARMFGLGEKTGIALPRETTGLIPTREWKEKRFGEKWQDGETVSCVIGQSYVLATPLQLAVSYAAIANGGKVFKPQIVREVFNNKGDIIKSYKEELIQTADISEQTFVDIRQGLYEVANHPKGTGWWVRGTGIKMAGKSGTSQVISMTTSELFSKCSEKPYNQRHHGLFVAFAPYENPRVAVAAVVEHGCSGSGAAGPIVRDVLTTYMKKYMPDLHQIYAKEDRAIMKKYFAERRRKREEAQRLKEEKEEQASESEENGREED</sequence>
<keyword evidence="19" id="KW-1185">Reference proteome</keyword>
<dbReference type="Proteomes" id="UP000443582">
    <property type="component" value="Unassembled WGS sequence"/>
</dbReference>
<evidence type="ECO:0000256" key="6">
    <source>
        <dbReference type="ARBA" id="ARBA00022670"/>
    </source>
</evidence>
<dbReference type="EMBL" id="QDKL01000002">
    <property type="protein sequence ID" value="RZF21911.1"/>
    <property type="molecule type" value="Genomic_DNA"/>
</dbReference>
<evidence type="ECO:0000256" key="14">
    <source>
        <dbReference type="SAM" id="MobiDB-lite"/>
    </source>
</evidence>
<keyword evidence="11 15" id="KW-1133">Transmembrane helix</keyword>
<dbReference type="PANTHER" id="PTHR30627:SF2">
    <property type="entry name" value="PEPTIDOGLYCAN D,D-TRANSPEPTIDASE MRDA"/>
    <property type="match status" value="1"/>
</dbReference>
<feature type="compositionally biased region" description="Acidic residues" evidence="14">
    <location>
        <begin position="658"/>
        <end position="669"/>
    </location>
</feature>
<evidence type="ECO:0000259" key="16">
    <source>
        <dbReference type="Pfam" id="PF00905"/>
    </source>
</evidence>
<dbReference type="SUPFAM" id="SSF56519">
    <property type="entry name" value="Penicillin binding protein dimerisation domain"/>
    <property type="match status" value="1"/>
</dbReference>
<evidence type="ECO:0000256" key="9">
    <source>
        <dbReference type="ARBA" id="ARBA00022960"/>
    </source>
</evidence>
<evidence type="ECO:0000256" key="5">
    <source>
        <dbReference type="ARBA" id="ARBA00022645"/>
    </source>
</evidence>
<keyword evidence="3" id="KW-1003">Cell membrane</keyword>
<dbReference type="InterPro" id="IPR050515">
    <property type="entry name" value="Beta-lactam/transpept"/>
</dbReference>
<name>A0ABY0IG29_9BACT</name>
<feature type="domain" description="Penicillin-binding protein dimerisation" evidence="17">
    <location>
        <begin position="58"/>
        <end position="230"/>
    </location>
</feature>
<evidence type="ECO:0000256" key="7">
    <source>
        <dbReference type="ARBA" id="ARBA00022692"/>
    </source>
</evidence>
<dbReference type="RefSeq" id="WP_115361783.1">
    <property type="nucleotide sequence ID" value="NZ_QDKL01000002.1"/>
</dbReference>
<evidence type="ECO:0000256" key="8">
    <source>
        <dbReference type="ARBA" id="ARBA00022801"/>
    </source>
</evidence>
<protein>
    <submittedName>
        <fullName evidence="18">Penicillin-binding protein 2</fullName>
    </submittedName>
</protein>
<accession>A0ABY0IG29</accession>
<evidence type="ECO:0000256" key="15">
    <source>
        <dbReference type="SAM" id="Phobius"/>
    </source>
</evidence>
<evidence type="ECO:0000313" key="18">
    <source>
        <dbReference type="EMBL" id="RZF21911.1"/>
    </source>
</evidence>
<feature type="transmembrane region" description="Helical" evidence="15">
    <location>
        <begin position="17"/>
        <end position="35"/>
    </location>
</feature>
<dbReference type="InterPro" id="IPR001460">
    <property type="entry name" value="PCN-bd_Tpept"/>
</dbReference>
<dbReference type="InterPro" id="IPR017790">
    <property type="entry name" value="Penicillin-binding_protein_2"/>
</dbReference>
<dbReference type="InterPro" id="IPR036138">
    <property type="entry name" value="PBP_dimer_sf"/>
</dbReference>
<evidence type="ECO:0000256" key="13">
    <source>
        <dbReference type="ARBA" id="ARBA00023316"/>
    </source>
</evidence>
<dbReference type="InterPro" id="IPR012338">
    <property type="entry name" value="Beta-lactam/transpept-like"/>
</dbReference>
<evidence type="ECO:0000256" key="12">
    <source>
        <dbReference type="ARBA" id="ARBA00023136"/>
    </source>
</evidence>
<keyword evidence="9" id="KW-0133">Cell shape</keyword>
<dbReference type="Pfam" id="PF03717">
    <property type="entry name" value="PBP_dimer"/>
    <property type="match status" value="1"/>
</dbReference>
<keyword evidence="8" id="KW-0378">Hydrolase</keyword>
<keyword evidence="12 15" id="KW-0472">Membrane</keyword>
<feature type="region of interest" description="Disordered" evidence="14">
    <location>
        <begin position="643"/>
        <end position="669"/>
    </location>
</feature>
<evidence type="ECO:0000313" key="19">
    <source>
        <dbReference type="Proteomes" id="UP000443582"/>
    </source>
</evidence>
<dbReference type="Pfam" id="PF00905">
    <property type="entry name" value="Transpeptidase"/>
    <property type="match status" value="1"/>
</dbReference>
<evidence type="ECO:0000259" key="17">
    <source>
        <dbReference type="Pfam" id="PF03717"/>
    </source>
</evidence>
<evidence type="ECO:0000256" key="1">
    <source>
        <dbReference type="ARBA" id="ARBA00004167"/>
    </source>
</evidence>
<gene>
    <name evidence="18" type="primary">mrdA</name>
    <name evidence="18" type="ORF">DAY19_09480</name>
</gene>
<dbReference type="Gene3D" id="3.40.710.10">
    <property type="entry name" value="DD-peptidase/beta-lactamase superfamily"/>
    <property type="match status" value="1"/>
</dbReference>